<dbReference type="InterPro" id="IPR037175">
    <property type="entry name" value="KFase_sf"/>
</dbReference>
<dbReference type="STRING" id="1806994.A0A507BM66"/>
<dbReference type="PANTHER" id="PTHR34861">
    <property type="match status" value="1"/>
</dbReference>
<dbReference type="Pfam" id="PF04199">
    <property type="entry name" value="Cyclase"/>
    <property type="match status" value="1"/>
</dbReference>
<reference evidence="2 3" key="1">
    <citation type="journal article" date="2019" name="Sci. Rep.">
        <title>Comparative genomics of chytrid fungi reveal insights into the obligate biotrophic and pathogenic lifestyle of Synchytrium endobioticum.</title>
        <authorList>
            <person name="van de Vossenberg B.T.L.H."/>
            <person name="Warris S."/>
            <person name="Nguyen H.D.T."/>
            <person name="van Gent-Pelzer M.P.E."/>
            <person name="Joly D.L."/>
            <person name="van de Geest H.C."/>
            <person name="Bonants P.J.M."/>
            <person name="Smith D.S."/>
            <person name="Levesque C.A."/>
            <person name="van der Lee T.A.J."/>
        </authorList>
    </citation>
    <scope>NUCLEOTIDE SEQUENCE [LARGE SCALE GENOMIC DNA]</scope>
    <source>
        <strain evidence="2 3">JEL517</strain>
    </source>
</reference>
<keyword evidence="3" id="KW-1185">Reference proteome</keyword>
<dbReference type="EMBL" id="QEAO01000046">
    <property type="protein sequence ID" value="TPX31370.1"/>
    <property type="molecule type" value="Genomic_DNA"/>
</dbReference>
<name>A0A507BM66_9FUNG</name>
<evidence type="ECO:0000313" key="3">
    <source>
        <dbReference type="Proteomes" id="UP000319731"/>
    </source>
</evidence>
<organism evidence="2 3">
    <name type="scientific">Synchytrium microbalum</name>
    <dbReference type="NCBI Taxonomy" id="1806994"/>
    <lineage>
        <taxon>Eukaryota</taxon>
        <taxon>Fungi</taxon>
        <taxon>Fungi incertae sedis</taxon>
        <taxon>Chytridiomycota</taxon>
        <taxon>Chytridiomycota incertae sedis</taxon>
        <taxon>Chytridiomycetes</taxon>
        <taxon>Synchytriales</taxon>
        <taxon>Synchytriaceae</taxon>
        <taxon>Synchytrium</taxon>
    </lineage>
</organism>
<gene>
    <name evidence="2" type="primary">BNA7</name>
    <name evidence="2" type="ORF">SmJEL517_g05296</name>
</gene>
<proteinExistence type="inferred from homology"/>
<comment type="caution">
    <text evidence="2">The sequence shown here is derived from an EMBL/GenBank/DDBJ whole genome shotgun (WGS) entry which is preliminary data.</text>
</comment>
<dbReference type="InterPro" id="IPR007325">
    <property type="entry name" value="KFase/CYL"/>
</dbReference>
<comment type="similarity">
    <text evidence="1">Belongs to the Cyclase 1 superfamily.</text>
</comment>
<dbReference type="GO" id="GO:0004061">
    <property type="term" value="F:arylformamidase activity"/>
    <property type="evidence" value="ECO:0007669"/>
    <property type="project" value="InterPro"/>
</dbReference>
<dbReference type="PANTHER" id="PTHR34861:SF11">
    <property type="entry name" value="CYCLASE"/>
    <property type="match status" value="1"/>
</dbReference>
<evidence type="ECO:0000256" key="1">
    <source>
        <dbReference type="ARBA" id="ARBA00007865"/>
    </source>
</evidence>
<protein>
    <submittedName>
        <fullName evidence="2">Arylformamidase</fullName>
    </submittedName>
</protein>
<dbReference type="GO" id="GO:0019441">
    <property type="term" value="P:L-tryptophan catabolic process to kynurenine"/>
    <property type="evidence" value="ECO:0007669"/>
    <property type="project" value="InterPro"/>
</dbReference>
<sequence>MTRIDPDGPLPSFDDLPIDKSDTKRPLNAYIWGEDDAMGCLNLLTPARIRNAALLIKTGNIFPLNWDLEKPNPPLFERSALKHDVLHRRKATAENPLNTFDDMYQNFNTQSSTQWDSFGHFSGTAGTFYNKATAADVAEGSKIGIHHWARKGIAGRAVLLDILAWTKATGREYDASSSKKPVSTADLDACAQWQGVVFQVGDILLIRFGWIEWYERQTPDEKANLGKNFRTLGCNGLEASRDMLRWLWDHHFAAVASDAPPLEAIPKPLPNPHSMDLHETMLSNWGMPIGELFYLEELANSCCWDRRYAFFFSSSVLNKFGGIASPPNAIAFK</sequence>
<dbReference type="GeneID" id="42006519"/>
<dbReference type="Gene3D" id="3.50.30.50">
    <property type="entry name" value="Putative cyclase"/>
    <property type="match status" value="1"/>
</dbReference>
<accession>A0A507BM66</accession>
<dbReference type="AlphaFoldDB" id="A0A507BM66"/>
<dbReference type="RefSeq" id="XP_031022817.1">
    <property type="nucleotide sequence ID" value="XM_031171222.1"/>
</dbReference>
<dbReference type="OrthoDB" id="5396at2759"/>
<dbReference type="SUPFAM" id="SSF102198">
    <property type="entry name" value="Putative cyclase"/>
    <property type="match status" value="1"/>
</dbReference>
<evidence type="ECO:0000313" key="2">
    <source>
        <dbReference type="EMBL" id="TPX31370.1"/>
    </source>
</evidence>
<dbReference type="Proteomes" id="UP000319731">
    <property type="component" value="Unassembled WGS sequence"/>
</dbReference>